<dbReference type="InterPro" id="IPR035906">
    <property type="entry name" value="MetI-like_sf"/>
</dbReference>
<evidence type="ECO:0000256" key="1">
    <source>
        <dbReference type="ARBA" id="ARBA00004651"/>
    </source>
</evidence>
<dbReference type="GO" id="GO:0005886">
    <property type="term" value="C:plasma membrane"/>
    <property type="evidence" value="ECO:0007669"/>
    <property type="project" value="UniProtKB-SubCell"/>
</dbReference>
<evidence type="ECO:0000256" key="5">
    <source>
        <dbReference type="ARBA" id="ARBA00022989"/>
    </source>
</evidence>
<evidence type="ECO:0000256" key="2">
    <source>
        <dbReference type="ARBA" id="ARBA00022448"/>
    </source>
</evidence>
<keyword evidence="5 7" id="KW-1133">Transmembrane helix</keyword>
<gene>
    <name evidence="9" type="primary">metI_13</name>
    <name evidence="9" type="ORF">SDC9_99718</name>
</gene>
<dbReference type="AlphaFoldDB" id="A0A645ATR6"/>
<feature type="domain" description="ABC transmembrane type-1" evidence="8">
    <location>
        <begin position="20"/>
        <end position="77"/>
    </location>
</feature>
<keyword evidence="6 7" id="KW-0472">Membrane</keyword>
<dbReference type="PROSITE" id="PS50928">
    <property type="entry name" value="ABC_TM1"/>
    <property type="match status" value="1"/>
</dbReference>
<evidence type="ECO:0000256" key="7">
    <source>
        <dbReference type="SAM" id="Phobius"/>
    </source>
</evidence>
<dbReference type="EMBL" id="VSSQ01014103">
    <property type="protein sequence ID" value="MPM52954.1"/>
    <property type="molecule type" value="Genomic_DNA"/>
</dbReference>
<reference evidence="9" key="1">
    <citation type="submission" date="2019-08" db="EMBL/GenBank/DDBJ databases">
        <authorList>
            <person name="Kucharzyk K."/>
            <person name="Murdoch R.W."/>
            <person name="Higgins S."/>
            <person name="Loffler F."/>
        </authorList>
    </citation>
    <scope>NUCLEOTIDE SEQUENCE</scope>
</reference>
<keyword evidence="3" id="KW-1003">Cell membrane</keyword>
<dbReference type="SUPFAM" id="SSF161098">
    <property type="entry name" value="MetI-like"/>
    <property type="match status" value="1"/>
</dbReference>
<comment type="subcellular location">
    <subcellularLocation>
        <location evidence="1">Cell membrane</location>
        <topology evidence="1">Multi-pass membrane protein</topology>
    </subcellularLocation>
</comment>
<dbReference type="InterPro" id="IPR051322">
    <property type="entry name" value="AA_ABC_Transporter_Permease"/>
</dbReference>
<dbReference type="InterPro" id="IPR000515">
    <property type="entry name" value="MetI-like"/>
</dbReference>
<evidence type="ECO:0000313" key="9">
    <source>
        <dbReference type="EMBL" id="MPM52954.1"/>
    </source>
</evidence>
<dbReference type="PANTHER" id="PTHR30450:SF1">
    <property type="entry name" value="D-METHIONINE TRANSPORT SYSTEM PERMEASE PROTEIN METI-RELATED"/>
    <property type="match status" value="1"/>
</dbReference>
<keyword evidence="4 7" id="KW-0812">Transmembrane</keyword>
<keyword evidence="2" id="KW-0813">Transport</keyword>
<dbReference type="GO" id="GO:0048473">
    <property type="term" value="P:D-methionine transmembrane transport"/>
    <property type="evidence" value="ECO:0007669"/>
    <property type="project" value="TreeGrafter"/>
</dbReference>
<sequence>MPEWIAAFWHQYGAMLVDGVAKTLVMTGVSTLFAYIMGLPLGVLLVITQPHGIWPHRTFNAVLGWLVNIFRSLPLLF</sequence>
<protein>
    <submittedName>
        <fullName evidence="9">D-methionine transport system permease protein MetI</fullName>
    </submittedName>
</protein>
<name>A0A645ATR6_9ZZZZ</name>
<dbReference type="Gene3D" id="1.10.3720.10">
    <property type="entry name" value="MetI-like"/>
    <property type="match status" value="1"/>
</dbReference>
<dbReference type="PANTHER" id="PTHR30450">
    <property type="entry name" value="ABC TRANSPORTER PERMEASE"/>
    <property type="match status" value="1"/>
</dbReference>
<organism evidence="9">
    <name type="scientific">bioreactor metagenome</name>
    <dbReference type="NCBI Taxonomy" id="1076179"/>
    <lineage>
        <taxon>unclassified sequences</taxon>
        <taxon>metagenomes</taxon>
        <taxon>ecological metagenomes</taxon>
    </lineage>
</organism>
<evidence type="ECO:0000256" key="6">
    <source>
        <dbReference type="ARBA" id="ARBA00023136"/>
    </source>
</evidence>
<evidence type="ECO:0000256" key="4">
    <source>
        <dbReference type="ARBA" id="ARBA00022692"/>
    </source>
</evidence>
<proteinExistence type="predicted"/>
<evidence type="ECO:0000256" key="3">
    <source>
        <dbReference type="ARBA" id="ARBA00022475"/>
    </source>
</evidence>
<comment type="caution">
    <text evidence="9">The sequence shown here is derived from an EMBL/GenBank/DDBJ whole genome shotgun (WGS) entry which is preliminary data.</text>
</comment>
<accession>A0A645ATR6</accession>
<evidence type="ECO:0000259" key="8">
    <source>
        <dbReference type="PROSITE" id="PS50928"/>
    </source>
</evidence>
<feature type="transmembrane region" description="Helical" evidence="7">
    <location>
        <begin position="24"/>
        <end position="47"/>
    </location>
</feature>